<gene>
    <name evidence="4" type="ORF">ACFP1Z_07695</name>
</gene>
<name>A0ABW0YU18_9ACTN</name>
<keyword evidence="2 4" id="KW-0012">Acyltransferase</keyword>
<dbReference type="SUPFAM" id="SSF55729">
    <property type="entry name" value="Acyl-CoA N-acyltransferases (Nat)"/>
    <property type="match status" value="1"/>
</dbReference>
<dbReference type="Proteomes" id="UP001596083">
    <property type="component" value="Unassembled WGS sequence"/>
</dbReference>
<dbReference type="EC" id="2.3.-.-" evidence="4"/>
<evidence type="ECO:0000256" key="1">
    <source>
        <dbReference type="ARBA" id="ARBA00022679"/>
    </source>
</evidence>
<protein>
    <submittedName>
        <fullName evidence="4">GNAT family N-acetyltransferase</fullName>
        <ecNumber evidence="4">2.3.-.-</ecNumber>
    </submittedName>
</protein>
<dbReference type="EMBL" id="JBHSPB010000004">
    <property type="protein sequence ID" value="MFC5720050.1"/>
    <property type="molecule type" value="Genomic_DNA"/>
</dbReference>
<comment type="caution">
    <text evidence="4">The sequence shown here is derived from an EMBL/GenBank/DDBJ whole genome shotgun (WGS) entry which is preliminary data.</text>
</comment>
<dbReference type="InterPro" id="IPR000182">
    <property type="entry name" value="GNAT_dom"/>
</dbReference>
<organism evidence="4 5">
    <name type="scientific">Streptomyces gamaensis</name>
    <dbReference type="NCBI Taxonomy" id="1763542"/>
    <lineage>
        <taxon>Bacteria</taxon>
        <taxon>Bacillati</taxon>
        <taxon>Actinomycetota</taxon>
        <taxon>Actinomycetes</taxon>
        <taxon>Kitasatosporales</taxon>
        <taxon>Streptomycetaceae</taxon>
        <taxon>Streptomyces</taxon>
    </lineage>
</organism>
<dbReference type="Gene3D" id="3.40.630.30">
    <property type="match status" value="1"/>
</dbReference>
<dbReference type="PROSITE" id="PS51186">
    <property type="entry name" value="GNAT"/>
    <property type="match status" value="1"/>
</dbReference>
<keyword evidence="5" id="KW-1185">Reference proteome</keyword>
<dbReference type="RefSeq" id="WP_390315158.1">
    <property type="nucleotide sequence ID" value="NZ_JBHSPB010000004.1"/>
</dbReference>
<proteinExistence type="predicted"/>
<feature type="domain" description="N-acetyltransferase" evidence="3">
    <location>
        <begin position="2"/>
        <end position="157"/>
    </location>
</feature>
<dbReference type="Pfam" id="PF00583">
    <property type="entry name" value="Acetyltransf_1"/>
    <property type="match status" value="1"/>
</dbReference>
<accession>A0ABW0YU18</accession>
<dbReference type="PANTHER" id="PTHR43877:SF1">
    <property type="entry name" value="ACETYLTRANSFERASE"/>
    <property type="match status" value="1"/>
</dbReference>
<dbReference type="InterPro" id="IPR050832">
    <property type="entry name" value="Bact_Acetyltransf"/>
</dbReference>
<sequence>MATIRHATRSDGETVRRIAFPVLCEYGIPADPDGTDADLMSFGDRPDDSVVHLVAEEDGIIVGALLAAPEGQGQGLMRLSKVMVRAGHRRKGIGTALLEEAARTAQGAGFTEMTVTVRPFCQEAVSLFEARGWLRSPGAPVSAPAPDRGYVLALTRVVETVAA</sequence>
<evidence type="ECO:0000259" key="3">
    <source>
        <dbReference type="PROSITE" id="PS51186"/>
    </source>
</evidence>
<evidence type="ECO:0000313" key="4">
    <source>
        <dbReference type="EMBL" id="MFC5720050.1"/>
    </source>
</evidence>
<evidence type="ECO:0000256" key="2">
    <source>
        <dbReference type="ARBA" id="ARBA00023315"/>
    </source>
</evidence>
<evidence type="ECO:0000313" key="5">
    <source>
        <dbReference type="Proteomes" id="UP001596083"/>
    </source>
</evidence>
<dbReference type="CDD" id="cd04301">
    <property type="entry name" value="NAT_SF"/>
    <property type="match status" value="1"/>
</dbReference>
<dbReference type="GO" id="GO:0016746">
    <property type="term" value="F:acyltransferase activity"/>
    <property type="evidence" value="ECO:0007669"/>
    <property type="project" value="UniProtKB-KW"/>
</dbReference>
<dbReference type="InterPro" id="IPR016181">
    <property type="entry name" value="Acyl_CoA_acyltransferase"/>
</dbReference>
<reference evidence="5" key="1">
    <citation type="journal article" date="2019" name="Int. J. Syst. Evol. Microbiol.">
        <title>The Global Catalogue of Microorganisms (GCM) 10K type strain sequencing project: providing services to taxonomists for standard genome sequencing and annotation.</title>
        <authorList>
            <consortium name="The Broad Institute Genomics Platform"/>
            <consortium name="The Broad Institute Genome Sequencing Center for Infectious Disease"/>
            <person name="Wu L."/>
            <person name="Ma J."/>
        </authorList>
    </citation>
    <scope>NUCLEOTIDE SEQUENCE [LARGE SCALE GENOMIC DNA]</scope>
    <source>
        <strain evidence="5">CGMCC 4.7304</strain>
    </source>
</reference>
<dbReference type="PANTHER" id="PTHR43877">
    <property type="entry name" value="AMINOALKYLPHOSPHONATE N-ACETYLTRANSFERASE-RELATED-RELATED"/>
    <property type="match status" value="1"/>
</dbReference>
<keyword evidence="1 4" id="KW-0808">Transferase</keyword>